<protein>
    <submittedName>
        <fullName evidence="6">UbiX family flavin prenyltransferase</fullName>
    </submittedName>
</protein>
<dbReference type="RefSeq" id="WP_345620124.1">
    <property type="nucleotide sequence ID" value="NZ_BAABIG010000025.1"/>
</dbReference>
<dbReference type="Pfam" id="PF02441">
    <property type="entry name" value="Flavoprotein"/>
    <property type="match status" value="1"/>
</dbReference>
<dbReference type="Proteomes" id="UP001501265">
    <property type="component" value="Unassembled WGS sequence"/>
</dbReference>
<accession>A0ABP9BTW5</accession>
<name>A0ABP9BTW5_9ACTN</name>
<evidence type="ECO:0000313" key="6">
    <source>
        <dbReference type="EMBL" id="GAA4800076.1"/>
    </source>
</evidence>
<proteinExistence type="predicted"/>
<keyword evidence="7" id="KW-1185">Reference proteome</keyword>
<evidence type="ECO:0000313" key="7">
    <source>
        <dbReference type="Proteomes" id="UP001501265"/>
    </source>
</evidence>
<reference evidence="7" key="1">
    <citation type="journal article" date="2019" name="Int. J. Syst. Evol. Microbiol.">
        <title>The Global Catalogue of Microorganisms (GCM) 10K type strain sequencing project: providing services to taxonomists for standard genome sequencing and annotation.</title>
        <authorList>
            <consortium name="The Broad Institute Genomics Platform"/>
            <consortium name="The Broad Institute Genome Sequencing Center for Infectious Disease"/>
            <person name="Wu L."/>
            <person name="Ma J."/>
        </authorList>
    </citation>
    <scope>NUCLEOTIDE SEQUENCE [LARGE SCALE GENOMIC DNA]</scope>
    <source>
        <strain evidence="7">JCM 18081</strain>
    </source>
</reference>
<dbReference type="InterPro" id="IPR036551">
    <property type="entry name" value="Flavin_trans-like"/>
</dbReference>
<evidence type="ECO:0000256" key="2">
    <source>
        <dbReference type="ARBA" id="ARBA00022630"/>
    </source>
</evidence>
<sequence>MAEQRNITVAVTGAGGTRMARHVLAALERDDRVAHVDLLVSPNGRRLLAHEFGGTADADVTRTLLGGDSAKVSAWDADAWEAPHTSGSHPGWGMIVVPCSLGTVSRVAQGQASSVIERAADICLKERRPLVLCVRETPFNLIHLRNMTQATEAGAVVYPMIPTYYNLPGTVAEMFEEFTARLLGFVGLDQTDYYAWKTGGSTAARERSAARASGAPDG</sequence>
<keyword evidence="2" id="KW-0285">Flavoprotein</keyword>
<gene>
    <name evidence="6" type="ORF">GCM10023220_30530</name>
</gene>
<dbReference type="InterPro" id="IPR003382">
    <property type="entry name" value="Flavoprotein"/>
</dbReference>
<dbReference type="SUPFAM" id="SSF52507">
    <property type="entry name" value="Homo-oligomeric flavin-containing Cys decarboxylases, HFCD"/>
    <property type="match status" value="1"/>
</dbReference>
<dbReference type="NCBIfam" id="TIGR00421">
    <property type="entry name" value="ubiX_pad"/>
    <property type="match status" value="1"/>
</dbReference>
<evidence type="ECO:0000256" key="4">
    <source>
        <dbReference type="ARBA" id="ARBA00022679"/>
    </source>
</evidence>
<evidence type="ECO:0000256" key="1">
    <source>
        <dbReference type="ARBA" id="ARBA00022602"/>
    </source>
</evidence>
<dbReference type="InterPro" id="IPR004507">
    <property type="entry name" value="UbiX-like"/>
</dbReference>
<comment type="caution">
    <text evidence="6">The sequence shown here is derived from an EMBL/GenBank/DDBJ whole genome shotgun (WGS) entry which is preliminary data.</text>
</comment>
<evidence type="ECO:0000259" key="5">
    <source>
        <dbReference type="Pfam" id="PF02441"/>
    </source>
</evidence>
<keyword evidence="4" id="KW-0808">Transferase</keyword>
<evidence type="ECO:0000256" key="3">
    <source>
        <dbReference type="ARBA" id="ARBA00022643"/>
    </source>
</evidence>
<dbReference type="Gene3D" id="3.40.50.1950">
    <property type="entry name" value="Flavin prenyltransferase-like"/>
    <property type="match status" value="1"/>
</dbReference>
<feature type="domain" description="Flavoprotein" evidence="5">
    <location>
        <begin position="6"/>
        <end position="174"/>
    </location>
</feature>
<keyword evidence="3" id="KW-0288">FMN</keyword>
<dbReference type="EMBL" id="BAABIG010000025">
    <property type="protein sequence ID" value="GAA4800076.1"/>
    <property type="molecule type" value="Genomic_DNA"/>
</dbReference>
<keyword evidence="1" id="KW-0637">Prenyltransferase</keyword>
<organism evidence="6 7">
    <name type="scientific">Streptomyces ziwulingensis</name>
    <dbReference type="NCBI Taxonomy" id="1045501"/>
    <lineage>
        <taxon>Bacteria</taxon>
        <taxon>Bacillati</taxon>
        <taxon>Actinomycetota</taxon>
        <taxon>Actinomycetes</taxon>
        <taxon>Kitasatosporales</taxon>
        <taxon>Streptomycetaceae</taxon>
        <taxon>Streptomyces</taxon>
    </lineage>
</organism>